<dbReference type="Proteomes" id="UP000308600">
    <property type="component" value="Unassembled WGS sequence"/>
</dbReference>
<feature type="non-terminal residue" evidence="1">
    <location>
        <position position="1"/>
    </location>
</feature>
<sequence>LVNEVDVTLPGVLRPNKPTLIGRWNKVWATHIILTHFSGNLFNISAPMSMPTNDASHPFWVYGMDRPEFETVFAEFAFAPDQGFGLKGNVWGAGSYAEPPSGNTLRDTAEVYFEKV</sequence>
<protein>
    <submittedName>
        <fullName evidence="1">Uncharacterized protein</fullName>
    </submittedName>
</protein>
<organism evidence="1 2">
    <name type="scientific">Pluteus cervinus</name>
    <dbReference type="NCBI Taxonomy" id="181527"/>
    <lineage>
        <taxon>Eukaryota</taxon>
        <taxon>Fungi</taxon>
        <taxon>Dikarya</taxon>
        <taxon>Basidiomycota</taxon>
        <taxon>Agaricomycotina</taxon>
        <taxon>Agaricomycetes</taxon>
        <taxon>Agaricomycetidae</taxon>
        <taxon>Agaricales</taxon>
        <taxon>Pluteineae</taxon>
        <taxon>Pluteaceae</taxon>
        <taxon>Pluteus</taxon>
    </lineage>
</organism>
<gene>
    <name evidence="1" type="ORF">BDN72DRAFT_768207</name>
</gene>
<evidence type="ECO:0000313" key="2">
    <source>
        <dbReference type="Proteomes" id="UP000308600"/>
    </source>
</evidence>
<reference evidence="1 2" key="1">
    <citation type="journal article" date="2019" name="Nat. Ecol. Evol.">
        <title>Megaphylogeny resolves global patterns of mushroom evolution.</title>
        <authorList>
            <person name="Varga T."/>
            <person name="Krizsan K."/>
            <person name="Foldi C."/>
            <person name="Dima B."/>
            <person name="Sanchez-Garcia M."/>
            <person name="Sanchez-Ramirez S."/>
            <person name="Szollosi G.J."/>
            <person name="Szarkandi J.G."/>
            <person name="Papp V."/>
            <person name="Albert L."/>
            <person name="Andreopoulos W."/>
            <person name="Angelini C."/>
            <person name="Antonin V."/>
            <person name="Barry K.W."/>
            <person name="Bougher N.L."/>
            <person name="Buchanan P."/>
            <person name="Buyck B."/>
            <person name="Bense V."/>
            <person name="Catcheside P."/>
            <person name="Chovatia M."/>
            <person name="Cooper J."/>
            <person name="Damon W."/>
            <person name="Desjardin D."/>
            <person name="Finy P."/>
            <person name="Geml J."/>
            <person name="Haridas S."/>
            <person name="Hughes K."/>
            <person name="Justo A."/>
            <person name="Karasinski D."/>
            <person name="Kautmanova I."/>
            <person name="Kiss B."/>
            <person name="Kocsube S."/>
            <person name="Kotiranta H."/>
            <person name="LaButti K.M."/>
            <person name="Lechner B.E."/>
            <person name="Liimatainen K."/>
            <person name="Lipzen A."/>
            <person name="Lukacs Z."/>
            <person name="Mihaltcheva S."/>
            <person name="Morgado L.N."/>
            <person name="Niskanen T."/>
            <person name="Noordeloos M.E."/>
            <person name="Ohm R.A."/>
            <person name="Ortiz-Santana B."/>
            <person name="Ovrebo C."/>
            <person name="Racz N."/>
            <person name="Riley R."/>
            <person name="Savchenko A."/>
            <person name="Shiryaev A."/>
            <person name="Soop K."/>
            <person name="Spirin V."/>
            <person name="Szebenyi C."/>
            <person name="Tomsovsky M."/>
            <person name="Tulloss R.E."/>
            <person name="Uehling J."/>
            <person name="Grigoriev I.V."/>
            <person name="Vagvolgyi C."/>
            <person name="Papp T."/>
            <person name="Martin F.M."/>
            <person name="Miettinen O."/>
            <person name="Hibbett D.S."/>
            <person name="Nagy L.G."/>
        </authorList>
    </citation>
    <scope>NUCLEOTIDE SEQUENCE [LARGE SCALE GENOMIC DNA]</scope>
    <source>
        <strain evidence="1 2">NL-1719</strain>
    </source>
</reference>
<name>A0ACD3ATG8_9AGAR</name>
<proteinExistence type="predicted"/>
<keyword evidence="2" id="KW-1185">Reference proteome</keyword>
<dbReference type="EMBL" id="ML208334">
    <property type="protein sequence ID" value="TFK69263.1"/>
    <property type="molecule type" value="Genomic_DNA"/>
</dbReference>
<evidence type="ECO:0000313" key="1">
    <source>
        <dbReference type="EMBL" id="TFK69263.1"/>
    </source>
</evidence>
<accession>A0ACD3ATG8</accession>